<dbReference type="OrthoDB" id="5396104at2759"/>
<organism evidence="2 3">
    <name type="scientific">Sphaceloma murrayae</name>
    <dbReference type="NCBI Taxonomy" id="2082308"/>
    <lineage>
        <taxon>Eukaryota</taxon>
        <taxon>Fungi</taxon>
        <taxon>Dikarya</taxon>
        <taxon>Ascomycota</taxon>
        <taxon>Pezizomycotina</taxon>
        <taxon>Dothideomycetes</taxon>
        <taxon>Dothideomycetidae</taxon>
        <taxon>Myriangiales</taxon>
        <taxon>Elsinoaceae</taxon>
        <taxon>Sphaceloma</taxon>
    </lineage>
</organism>
<evidence type="ECO:0000313" key="2">
    <source>
        <dbReference type="EMBL" id="PNS15394.1"/>
    </source>
</evidence>
<comment type="caution">
    <text evidence="2">The sequence shown here is derived from an EMBL/GenBank/DDBJ whole genome shotgun (WGS) entry which is preliminary data.</text>
</comment>
<keyword evidence="3" id="KW-1185">Reference proteome</keyword>
<name>A0A2K1QJP1_9PEZI</name>
<dbReference type="InParanoid" id="A0A2K1QJP1"/>
<dbReference type="Proteomes" id="UP000243797">
    <property type="component" value="Unassembled WGS sequence"/>
</dbReference>
<feature type="region of interest" description="Disordered" evidence="1">
    <location>
        <begin position="85"/>
        <end position="104"/>
    </location>
</feature>
<dbReference type="STRING" id="2082308.A0A2K1QJP1"/>
<reference evidence="2 3" key="1">
    <citation type="submission" date="2017-06" db="EMBL/GenBank/DDBJ databases">
        <title>Draft genome sequence of a variant of Elsinoe murrayae.</title>
        <authorList>
            <person name="Cheng Q."/>
        </authorList>
    </citation>
    <scope>NUCLEOTIDE SEQUENCE [LARGE SCALE GENOMIC DNA]</scope>
    <source>
        <strain evidence="2 3">CQ-2017a</strain>
    </source>
</reference>
<proteinExistence type="predicted"/>
<gene>
    <name evidence="2" type="ORF">CAC42_653</name>
</gene>
<dbReference type="EMBL" id="NKHZ01000070">
    <property type="protein sequence ID" value="PNS15394.1"/>
    <property type="molecule type" value="Genomic_DNA"/>
</dbReference>
<accession>A0A2K1QJP1</accession>
<evidence type="ECO:0000256" key="1">
    <source>
        <dbReference type="SAM" id="MobiDB-lite"/>
    </source>
</evidence>
<sequence>MTVISKRDRKPRIKRHRACASEFDYNGWKDYGQWRRQVSGISESESDKGGESIDGKKDCWNKCDFPSQCRWGGKSNLLTSEIEVVPPMTQDGTGASGKGADDRPVGVLLKTSSEHIRGSEQKGHESKFREEMDEAEEMGHCKRDDGIAPLMPTVSDSKTLDDIELEIRKSLQRVSDMASEMMVQICCPILNTESKKVRTSNNWKRARPRSGEVTAY</sequence>
<protein>
    <submittedName>
        <fullName evidence="2">Uncharacterized protein</fullName>
    </submittedName>
</protein>
<dbReference type="AlphaFoldDB" id="A0A2K1QJP1"/>
<evidence type="ECO:0000313" key="3">
    <source>
        <dbReference type="Proteomes" id="UP000243797"/>
    </source>
</evidence>